<name>A0A2T7A921_TUBBO</name>
<reference evidence="4 5" key="1">
    <citation type="submission" date="2017-04" db="EMBL/GenBank/DDBJ databases">
        <title>Draft genome sequence of Tuber borchii Vittad., a whitish edible truffle.</title>
        <authorList>
            <consortium name="DOE Joint Genome Institute"/>
            <person name="Murat C."/>
            <person name="Kuo A."/>
            <person name="Barry K.W."/>
            <person name="Clum A."/>
            <person name="Dockter R.B."/>
            <person name="Fauchery L."/>
            <person name="Iotti M."/>
            <person name="Kohler A."/>
            <person name="Labutti K."/>
            <person name="Lindquist E.A."/>
            <person name="Lipzen A."/>
            <person name="Ohm R.A."/>
            <person name="Wang M."/>
            <person name="Grigoriev I.V."/>
            <person name="Zambonelli A."/>
            <person name="Martin F.M."/>
        </authorList>
    </citation>
    <scope>NUCLEOTIDE SEQUENCE [LARGE SCALE GENOMIC DNA]</scope>
    <source>
        <strain evidence="4 5">Tbo3840</strain>
    </source>
</reference>
<feature type="region of interest" description="Disordered" evidence="1">
    <location>
        <begin position="1"/>
        <end position="33"/>
    </location>
</feature>
<evidence type="ECO:0000259" key="3">
    <source>
        <dbReference type="Pfam" id="PF20237"/>
    </source>
</evidence>
<dbReference type="STRING" id="42251.A0A2T7A921"/>
<evidence type="ECO:0000313" key="4">
    <source>
        <dbReference type="EMBL" id="PUU84215.1"/>
    </source>
</evidence>
<keyword evidence="5" id="KW-1185">Reference proteome</keyword>
<keyword evidence="2" id="KW-1133">Transmembrane helix</keyword>
<dbReference type="Pfam" id="PF20237">
    <property type="entry name" value="DUF6594"/>
    <property type="match status" value="1"/>
</dbReference>
<proteinExistence type="predicted"/>
<gene>
    <name evidence="4" type="ORF">B9Z19DRAFT_1070453</name>
</gene>
<sequence>MGGVSRNPSNASRSPRATTPVPRPSAPGYSLDEHKGFREIGDYMSRDGDCILLRRFGILRFRDVLCKQAQVEEVERQLIEADSVVLSGGGDVEMVKGLMKELDVRLKAYDDALDRCRSAYTMPPPSTYSLNEARIWLRTRGFEWYLPKDYEDVITFDQQLVTDGLITRFATLIARRVFRKDVSRKAGVDQLPSYRAVYVSRALISFIAPVILLVPVVALCYLKLLWQQLIVVAVATILSSFVMMVAKAGGAEVFMATSAYAAVMVVFLGAVANVGNGGGNKGGTGAGAGS</sequence>
<dbReference type="PANTHER" id="PTHR34502">
    <property type="entry name" value="DUF6594 DOMAIN-CONTAINING PROTEIN-RELATED"/>
    <property type="match status" value="1"/>
</dbReference>
<keyword evidence="2" id="KW-0472">Membrane</keyword>
<protein>
    <recommendedName>
        <fullName evidence="3">DUF6594 domain-containing protein</fullName>
    </recommendedName>
</protein>
<evidence type="ECO:0000313" key="5">
    <source>
        <dbReference type="Proteomes" id="UP000244722"/>
    </source>
</evidence>
<dbReference type="PANTHER" id="PTHR34502:SF5">
    <property type="entry name" value="DUF6594 DOMAIN-CONTAINING PROTEIN"/>
    <property type="match status" value="1"/>
</dbReference>
<evidence type="ECO:0000256" key="2">
    <source>
        <dbReference type="SAM" id="Phobius"/>
    </source>
</evidence>
<comment type="caution">
    <text evidence="4">The sequence shown here is derived from an EMBL/GenBank/DDBJ whole genome shotgun (WGS) entry which is preliminary data.</text>
</comment>
<evidence type="ECO:0000256" key="1">
    <source>
        <dbReference type="SAM" id="MobiDB-lite"/>
    </source>
</evidence>
<dbReference type="EMBL" id="NESQ01000002">
    <property type="protein sequence ID" value="PUU84215.1"/>
    <property type="molecule type" value="Genomic_DNA"/>
</dbReference>
<feature type="domain" description="DUF6594" evidence="3">
    <location>
        <begin position="41"/>
        <end position="265"/>
    </location>
</feature>
<dbReference type="Proteomes" id="UP000244722">
    <property type="component" value="Unassembled WGS sequence"/>
</dbReference>
<dbReference type="AlphaFoldDB" id="A0A2T7A921"/>
<organism evidence="4 5">
    <name type="scientific">Tuber borchii</name>
    <name type="common">White truffle</name>
    <dbReference type="NCBI Taxonomy" id="42251"/>
    <lineage>
        <taxon>Eukaryota</taxon>
        <taxon>Fungi</taxon>
        <taxon>Dikarya</taxon>
        <taxon>Ascomycota</taxon>
        <taxon>Pezizomycotina</taxon>
        <taxon>Pezizomycetes</taxon>
        <taxon>Pezizales</taxon>
        <taxon>Tuberaceae</taxon>
        <taxon>Tuber</taxon>
    </lineage>
</organism>
<accession>A0A2T7A921</accession>
<feature type="transmembrane region" description="Helical" evidence="2">
    <location>
        <begin position="202"/>
        <end position="222"/>
    </location>
</feature>
<dbReference type="InterPro" id="IPR046529">
    <property type="entry name" value="DUF6594"/>
</dbReference>
<feature type="compositionally biased region" description="Low complexity" evidence="1">
    <location>
        <begin position="1"/>
        <end position="17"/>
    </location>
</feature>
<feature type="transmembrane region" description="Helical" evidence="2">
    <location>
        <begin position="229"/>
        <end position="247"/>
    </location>
</feature>
<dbReference type="OrthoDB" id="3533814at2759"/>
<keyword evidence="2" id="KW-0812">Transmembrane</keyword>
<feature type="transmembrane region" description="Helical" evidence="2">
    <location>
        <begin position="253"/>
        <end position="272"/>
    </location>
</feature>